<dbReference type="PANTHER" id="PTHR24421:SF10">
    <property type="entry name" value="NITRATE_NITRITE SENSOR PROTEIN NARQ"/>
    <property type="match status" value="1"/>
</dbReference>
<dbReference type="Pfam" id="PF07730">
    <property type="entry name" value="HisKA_3"/>
    <property type="match status" value="1"/>
</dbReference>
<keyword evidence="17" id="KW-1185">Reference proteome</keyword>
<comment type="catalytic activity">
    <reaction evidence="1">
        <text>ATP + protein L-histidine = ADP + protein N-phospho-L-histidine.</text>
        <dbReference type="EC" id="2.7.13.3"/>
    </reaction>
</comment>
<dbReference type="Gene3D" id="3.30.450.40">
    <property type="match status" value="1"/>
</dbReference>
<evidence type="ECO:0000313" key="17">
    <source>
        <dbReference type="Proteomes" id="UP000661858"/>
    </source>
</evidence>
<dbReference type="SMART" id="SM00387">
    <property type="entry name" value="HATPase_c"/>
    <property type="match status" value="1"/>
</dbReference>
<dbReference type="InterPro" id="IPR029016">
    <property type="entry name" value="GAF-like_dom_sf"/>
</dbReference>
<dbReference type="PANTHER" id="PTHR24421">
    <property type="entry name" value="NITRATE/NITRITE SENSOR PROTEIN NARX-RELATED"/>
    <property type="match status" value="1"/>
</dbReference>
<sequence>MEVLSRHWLNGLLTGTAMVAAVTGLLDALDPYVLHLHLLALYMLPVMIVAVAWGAALAVLTSVLSVVAYVYLFARPHGFPVAQSQTSAALAAFLLTAALVGHLAARLRHSALVLARLSQEQSALREVATLIARSARPSTVFDAVTREAGLLTDADAVRVERYETHGGRRRVAAWRADDDVGGAGGATAPETGVPEPGSSVECPIIVAGQPWGLIVASKHGDAPFAANAESQITAFTDLVCIAIENAKAHAELTASRARIVTAADYARRRIERDLHDGVQQRLVSLLLLLRNAQTSVPADLYRLRTELDVVAAGLTDACEELREVARGIHPAILAQGGLVPALKALARRSAVPVALETDVRERLPERVEVSAYYVVSEALTNAAKHAEASTVTVTAAAGSGLLHVRIQDDGVGGASFAAGTGLVGLRDRVEALDGKLFLDSPPAAGTTLRAELPFAGTDRAGHDQAPSAGRRAAAPPAQTPHQASRGRHTGRPLG</sequence>
<evidence type="ECO:0000256" key="12">
    <source>
        <dbReference type="ARBA" id="ARBA00023136"/>
    </source>
</evidence>
<dbReference type="GO" id="GO:0016020">
    <property type="term" value="C:membrane"/>
    <property type="evidence" value="ECO:0007669"/>
    <property type="project" value="UniProtKB-SubCell"/>
</dbReference>
<dbReference type="InterPro" id="IPR038318">
    <property type="entry name" value="KdpD_sf"/>
</dbReference>
<dbReference type="InterPro" id="IPR025201">
    <property type="entry name" value="KdpD_TM"/>
</dbReference>
<evidence type="ECO:0000256" key="2">
    <source>
        <dbReference type="ARBA" id="ARBA00004141"/>
    </source>
</evidence>
<keyword evidence="10 14" id="KW-1133">Transmembrane helix</keyword>
<keyword evidence="9" id="KW-0067">ATP-binding</keyword>
<organism evidence="16 17">
    <name type="scientific">Streptomyces actinomycinicus</name>
    <dbReference type="NCBI Taxonomy" id="1695166"/>
    <lineage>
        <taxon>Bacteria</taxon>
        <taxon>Bacillati</taxon>
        <taxon>Actinomycetota</taxon>
        <taxon>Actinomycetes</taxon>
        <taxon>Kitasatosporales</taxon>
        <taxon>Streptomycetaceae</taxon>
        <taxon>Streptomyces</taxon>
    </lineage>
</organism>
<dbReference type="RefSeq" id="WP_201843524.1">
    <property type="nucleotide sequence ID" value="NZ_JAERRK010000026.1"/>
</dbReference>
<proteinExistence type="predicted"/>
<dbReference type="EC" id="2.7.13.3" evidence="3"/>
<protein>
    <recommendedName>
        <fullName evidence="3">histidine kinase</fullName>
        <ecNumber evidence="3">2.7.13.3</ecNumber>
    </recommendedName>
</protein>
<keyword evidence="11" id="KW-0902">Two-component regulatory system</keyword>
<dbReference type="InterPro" id="IPR003594">
    <property type="entry name" value="HATPase_dom"/>
</dbReference>
<dbReference type="SUPFAM" id="SSF55781">
    <property type="entry name" value="GAF domain-like"/>
    <property type="match status" value="1"/>
</dbReference>
<feature type="compositionally biased region" description="Basic residues" evidence="13">
    <location>
        <begin position="484"/>
        <end position="494"/>
    </location>
</feature>
<feature type="transmembrane region" description="Helical" evidence="14">
    <location>
        <begin position="46"/>
        <end position="74"/>
    </location>
</feature>
<keyword evidence="12 14" id="KW-0472">Membrane</keyword>
<dbReference type="InterPro" id="IPR011712">
    <property type="entry name" value="Sig_transdc_His_kin_sub3_dim/P"/>
</dbReference>
<keyword evidence="4" id="KW-0597">Phosphoprotein</keyword>
<evidence type="ECO:0000256" key="6">
    <source>
        <dbReference type="ARBA" id="ARBA00022692"/>
    </source>
</evidence>
<dbReference type="AlphaFoldDB" id="A0A937EP78"/>
<dbReference type="Pfam" id="PF13493">
    <property type="entry name" value="DUF4118"/>
    <property type="match status" value="1"/>
</dbReference>
<evidence type="ECO:0000256" key="4">
    <source>
        <dbReference type="ARBA" id="ARBA00022553"/>
    </source>
</evidence>
<evidence type="ECO:0000259" key="15">
    <source>
        <dbReference type="SMART" id="SM00387"/>
    </source>
</evidence>
<dbReference type="SUPFAM" id="SSF55874">
    <property type="entry name" value="ATPase domain of HSP90 chaperone/DNA topoisomerase II/histidine kinase"/>
    <property type="match status" value="1"/>
</dbReference>
<evidence type="ECO:0000256" key="10">
    <source>
        <dbReference type="ARBA" id="ARBA00022989"/>
    </source>
</evidence>
<feature type="region of interest" description="Disordered" evidence="13">
    <location>
        <begin position="457"/>
        <end position="494"/>
    </location>
</feature>
<dbReference type="GO" id="GO:0000155">
    <property type="term" value="F:phosphorelay sensor kinase activity"/>
    <property type="evidence" value="ECO:0007669"/>
    <property type="project" value="InterPro"/>
</dbReference>
<dbReference type="Gene3D" id="3.30.565.10">
    <property type="entry name" value="Histidine kinase-like ATPase, C-terminal domain"/>
    <property type="match status" value="1"/>
</dbReference>
<dbReference type="InterPro" id="IPR036890">
    <property type="entry name" value="HATPase_C_sf"/>
</dbReference>
<evidence type="ECO:0000256" key="8">
    <source>
        <dbReference type="ARBA" id="ARBA00022777"/>
    </source>
</evidence>
<evidence type="ECO:0000256" key="7">
    <source>
        <dbReference type="ARBA" id="ARBA00022741"/>
    </source>
</evidence>
<evidence type="ECO:0000313" key="16">
    <source>
        <dbReference type="EMBL" id="MBL1086977.1"/>
    </source>
</evidence>
<evidence type="ECO:0000256" key="3">
    <source>
        <dbReference type="ARBA" id="ARBA00012438"/>
    </source>
</evidence>
<feature type="transmembrane region" description="Helical" evidence="14">
    <location>
        <begin position="86"/>
        <end position="105"/>
    </location>
</feature>
<evidence type="ECO:0000256" key="5">
    <source>
        <dbReference type="ARBA" id="ARBA00022679"/>
    </source>
</evidence>
<dbReference type="Pfam" id="PF02518">
    <property type="entry name" value="HATPase_c"/>
    <property type="match status" value="1"/>
</dbReference>
<feature type="transmembrane region" description="Helical" evidence="14">
    <location>
        <begin position="7"/>
        <end position="26"/>
    </location>
</feature>
<dbReference type="Proteomes" id="UP000661858">
    <property type="component" value="Unassembled WGS sequence"/>
</dbReference>
<keyword evidence="6 14" id="KW-0812">Transmembrane</keyword>
<feature type="compositionally biased region" description="Low complexity" evidence="13">
    <location>
        <begin position="464"/>
        <end position="483"/>
    </location>
</feature>
<accession>A0A937EP78</accession>
<comment type="subcellular location">
    <subcellularLocation>
        <location evidence="2">Membrane</location>
        <topology evidence="2">Multi-pass membrane protein</topology>
    </subcellularLocation>
</comment>
<keyword evidence="5" id="KW-0808">Transferase</keyword>
<dbReference type="GO" id="GO:0005524">
    <property type="term" value="F:ATP binding"/>
    <property type="evidence" value="ECO:0007669"/>
    <property type="project" value="UniProtKB-KW"/>
</dbReference>
<evidence type="ECO:0000256" key="14">
    <source>
        <dbReference type="SAM" id="Phobius"/>
    </source>
</evidence>
<feature type="domain" description="Histidine kinase/HSP90-like ATPase" evidence="15">
    <location>
        <begin position="366"/>
        <end position="456"/>
    </location>
</feature>
<dbReference type="GO" id="GO:0046983">
    <property type="term" value="F:protein dimerization activity"/>
    <property type="evidence" value="ECO:0007669"/>
    <property type="project" value="InterPro"/>
</dbReference>
<reference evidence="16" key="1">
    <citation type="submission" date="2021-01" db="EMBL/GenBank/DDBJ databases">
        <title>WGS of actinomycetes isolated from Thailand.</title>
        <authorList>
            <person name="Thawai C."/>
        </authorList>
    </citation>
    <scope>NUCLEOTIDE SEQUENCE</scope>
    <source>
        <strain evidence="16">RCU-197</strain>
    </source>
</reference>
<evidence type="ECO:0000256" key="11">
    <source>
        <dbReference type="ARBA" id="ARBA00023012"/>
    </source>
</evidence>
<name>A0A937EP78_9ACTN</name>
<evidence type="ECO:0000256" key="13">
    <source>
        <dbReference type="SAM" id="MobiDB-lite"/>
    </source>
</evidence>
<keyword evidence="8 16" id="KW-0418">Kinase</keyword>
<dbReference type="Gene3D" id="1.20.120.620">
    <property type="entry name" value="Backbone structure of the membrane domain of e. Coli histidine kinase receptor kdpd"/>
    <property type="match status" value="1"/>
</dbReference>
<keyword evidence="7" id="KW-0547">Nucleotide-binding</keyword>
<dbReference type="CDD" id="cd16917">
    <property type="entry name" value="HATPase_UhpB-NarQ-NarX-like"/>
    <property type="match status" value="1"/>
</dbReference>
<gene>
    <name evidence="16" type="ORF">JK359_34290</name>
</gene>
<dbReference type="EMBL" id="JAERRK010000026">
    <property type="protein sequence ID" value="MBL1086977.1"/>
    <property type="molecule type" value="Genomic_DNA"/>
</dbReference>
<evidence type="ECO:0000256" key="1">
    <source>
        <dbReference type="ARBA" id="ARBA00000085"/>
    </source>
</evidence>
<dbReference type="Gene3D" id="1.20.5.1930">
    <property type="match status" value="1"/>
</dbReference>
<evidence type="ECO:0000256" key="9">
    <source>
        <dbReference type="ARBA" id="ARBA00022840"/>
    </source>
</evidence>
<comment type="caution">
    <text evidence="16">The sequence shown here is derived from an EMBL/GenBank/DDBJ whole genome shotgun (WGS) entry which is preliminary data.</text>
</comment>
<dbReference type="InterPro" id="IPR050482">
    <property type="entry name" value="Sensor_HK_TwoCompSys"/>
</dbReference>